<organism evidence="1 2">
    <name type="scientific">Dickeya aquatica</name>
    <dbReference type="NCBI Taxonomy" id="1401087"/>
    <lineage>
        <taxon>Bacteria</taxon>
        <taxon>Pseudomonadati</taxon>
        <taxon>Pseudomonadota</taxon>
        <taxon>Gammaproteobacteria</taxon>
        <taxon>Enterobacterales</taxon>
        <taxon>Pectobacteriaceae</taxon>
        <taxon>Dickeya</taxon>
    </lineage>
</organism>
<evidence type="ECO:0000313" key="2">
    <source>
        <dbReference type="Proteomes" id="UP000294820"/>
    </source>
</evidence>
<accession>A0A375AF01</accession>
<reference evidence="1 2" key="1">
    <citation type="submission" date="2016-09" db="EMBL/GenBank/DDBJ databases">
        <authorList>
            <person name="Reverchon S."/>
            <person name="Nasser W."/>
            <person name="Leonard S."/>
            <person name="Brochier C."/>
            <person name="Duprey A."/>
        </authorList>
    </citation>
    <scope>NUCLEOTIDE SEQUENCE [LARGE SCALE GENOMIC DNA]</scope>
    <source>
        <strain evidence="1 2">174/2</strain>
    </source>
</reference>
<sequence>MVVKARLLSDYRRKKPLNAEGSPEYNEQHALMNQTAMGLDYIAVLRHITGKCRKSE</sequence>
<proteinExistence type="predicted"/>
<keyword evidence="2" id="KW-1185">Reference proteome</keyword>
<dbReference type="Proteomes" id="UP000294820">
    <property type="component" value="Chromosome 1"/>
</dbReference>
<dbReference type="AlphaFoldDB" id="A0A375AF01"/>
<evidence type="ECO:0000313" key="1">
    <source>
        <dbReference type="EMBL" id="SLM64678.1"/>
    </source>
</evidence>
<name>A0A375AF01_9GAMM</name>
<protein>
    <submittedName>
        <fullName evidence="1">Uncharacterized protein</fullName>
    </submittedName>
</protein>
<dbReference type="KEGG" id="daq:DAQ1742_03891"/>
<dbReference type="EMBL" id="LT615367">
    <property type="protein sequence ID" value="SLM64678.1"/>
    <property type="molecule type" value="Genomic_DNA"/>
</dbReference>
<gene>
    <name evidence="1" type="ORF">DAQ1742_03891</name>
</gene>